<comment type="caution">
    <text evidence="1">The sequence shown here is derived from an EMBL/GenBank/DDBJ whole genome shotgun (WGS) entry which is preliminary data.</text>
</comment>
<evidence type="ECO:0000313" key="1">
    <source>
        <dbReference type="EMBL" id="KAI7995505.1"/>
    </source>
</evidence>
<accession>A0ACC0G3F6</accession>
<dbReference type="Proteomes" id="UP001060215">
    <property type="component" value="Chromosome 12"/>
</dbReference>
<protein>
    <submittedName>
        <fullName evidence="1">Methionine--tRNA ligase</fullName>
    </submittedName>
</protein>
<gene>
    <name evidence="1" type="ORF">LOK49_LG11G01086</name>
</gene>
<keyword evidence="1" id="KW-0436">Ligase</keyword>
<sequence length="112" mass="12341">MDFTLPLNSNSVAIHFFLVKLKQGLKIAMSILGEGNAYLQKDEEVEFFRQKFAGSQADRILKAEAKAKELAEQLKKTQVSGYIPPVSIQSIVSSISYLWTYGTGVLTGLPST</sequence>
<organism evidence="1 2">
    <name type="scientific">Camellia lanceoleosa</name>
    <dbReference type="NCBI Taxonomy" id="1840588"/>
    <lineage>
        <taxon>Eukaryota</taxon>
        <taxon>Viridiplantae</taxon>
        <taxon>Streptophyta</taxon>
        <taxon>Embryophyta</taxon>
        <taxon>Tracheophyta</taxon>
        <taxon>Spermatophyta</taxon>
        <taxon>Magnoliopsida</taxon>
        <taxon>eudicotyledons</taxon>
        <taxon>Gunneridae</taxon>
        <taxon>Pentapetalae</taxon>
        <taxon>asterids</taxon>
        <taxon>Ericales</taxon>
        <taxon>Theaceae</taxon>
        <taxon>Camellia</taxon>
    </lineage>
</organism>
<name>A0ACC0G3F6_9ERIC</name>
<keyword evidence="2" id="KW-1185">Reference proteome</keyword>
<proteinExistence type="predicted"/>
<evidence type="ECO:0000313" key="2">
    <source>
        <dbReference type="Proteomes" id="UP001060215"/>
    </source>
</evidence>
<dbReference type="EMBL" id="CM045769">
    <property type="protein sequence ID" value="KAI7995505.1"/>
    <property type="molecule type" value="Genomic_DNA"/>
</dbReference>
<reference evidence="1 2" key="1">
    <citation type="journal article" date="2022" name="Plant J.">
        <title>Chromosome-level genome of Camellia lanceoleosa provides a valuable resource for understanding genome evolution and self-incompatibility.</title>
        <authorList>
            <person name="Gong W."/>
            <person name="Xiao S."/>
            <person name="Wang L."/>
            <person name="Liao Z."/>
            <person name="Chang Y."/>
            <person name="Mo W."/>
            <person name="Hu G."/>
            <person name="Li W."/>
            <person name="Zhao G."/>
            <person name="Zhu H."/>
            <person name="Hu X."/>
            <person name="Ji K."/>
            <person name="Xiang X."/>
            <person name="Song Q."/>
            <person name="Yuan D."/>
            <person name="Jin S."/>
            <person name="Zhang L."/>
        </authorList>
    </citation>
    <scope>NUCLEOTIDE SEQUENCE [LARGE SCALE GENOMIC DNA]</scope>
    <source>
        <strain evidence="1">SQ_2022a</strain>
    </source>
</reference>